<feature type="region of interest" description="Disordered" evidence="1">
    <location>
        <begin position="288"/>
        <end position="323"/>
    </location>
</feature>
<accession>A0A8J8SXG2</accession>
<sequence length="323" mass="35454">MLLLSGLTISSGNNLTLSSGGASASESSTATSLRGILAGNTVEASAVDFSGSLGDVDLLLLLLSCGLGLGSFLGGGLLDLGIGGCVLVIIGEGSEHSLSGCHYSYSKRFQIIYSGNQSILIRLIFITVLERIIITVYKQPRTLQLFKFCNIIIPSLPSLDHHQNYNNLKNSATYPSPLNLTNIQAVSNVFPHQDRQLQVLQEPGHRILRESEALQSHLMRSLATRSQSRYSTRRRSSNREFSKRSRERSKYSDSSTILTSSSTTNSLTPLLIYSWSLSSHLVENYSTQYQGGKGFPRKRHVSFSSRYSQASNTPMRTKSHTEI</sequence>
<evidence type="ECO:0000313" key="2">
    <source>
        <dbReference type="EMBL" id="TNV74404.1"/>
    </source>
</evidence>
<organism evidence="2 3">
    <name type="scientific">Halteria grandinella</name>
    <dbReference type="NCBI Taxonomy" id="5974"/>
    <lineage>
        <taxon>Eukaryota</taxon>
        <taxon>Sar</taxon>
        <taxon>Alveolata</taxon>
        <taxon>Ciliophora</taxon>
        <taxon>Intramacronucleata</taxon>
        <taxon>Spirotrichea</taxon>
        <taxon>Stichotrichia</taxon>
        <taxon>Sporadotrichida</taxon>
        <taxon>Halteriidae</taxon>
        <taxon>Halteria</taxon>
    </lineage>
</organism>
<feature type="compositionally biased region" description="Low complexity" evidence="1">
    <location>
        <begin position="252"/>
        <end position="262"/>
    </location>
</feature>
<name>A0A8J8SXG2_HALGN</name>
<protein>
    <submittedName>
        <fullName evidence="2">Uncharacterized protein</fullName>
    </submittedName>
</protein>
<evidence type="ECO:0000256" key="1">
    <source>
        <dbReference type="SAM" id="MobiDB-lite"/>
    </source>
</evidence>
<feature type="compositionally biased region" description="Basic and acidic residues" evidence="1">
    <location>
        <begin position="237"/>
        <end position="251"/>
    </location>
</feature>
<proteinExistence type="predicted"/>
<reference evidence="2" key="1">
    <citation type="submission" date="2019-06" db="EMBL/GenBank/DDBJ databases">
        <authorList>
            <person name="Zheng W."/>
        </authorList>
    </citation>
    <scope>NUCLEOTIDE SEQUENCE</scope>
    <source>
        <strain evidence="2">QDHG01</strain>
    </source>
</reference>
<dbReference type="Proteomes" id="UP000785679">
    <property type="component" value="Unassembled WGS sequence"/>
</dbReference>
<evidence type="ECO:0000313" key="3">
    <source>
        <dbReference type="Proteomes" id="UP000785679"/>
    </source>
</evidence>
<keyword evidence="3" id="KW-1185">Reference proteome</keyword>
<comment type="caution">
    <text evidence="2">The sequence shown here is derived from an EMBL/GenBank/DDBJ whole genome shotgun (WGS) entry which is preliminary data.</text>
</comment>
<dbReference type="AlphaFoldDB" id="A0A8J8SXG2"/>
<gene>
    <name evidence="2" type="ORF">FGO68_gene12219</name>
</gene>
<dbReference type="EMBL" id="RRYP01017044">
    <property type="protein sequence ID" value="TNV74404.1"/>
    <property type="molecule type" value="Genomic_DNA"/>
</dbReference>
<feature type="region of interest" description="Disordered" evidence="1">
    <location>
        <begin position="220"/>
        <end position="262"/>
    </location>
</feature>
<feature type="compositionally biased region" description="Polar residues" evidence="1">
    <location>
        <begin position="302"/>
        <end position="316"/>
    </location>
</feature>